<evidence type="ECO:0000256" key="3">
    <source>
        <dbReference type="ARBA" id="ARBA00023274"/>
    </source>
</evidence>
<proteinExistence type="inferred from homology"/>
<dbReference type="SMART" id="SM01374">
    <property type="entry name" value="Ribosomal_L14"/>
    <property type="match status" value="1"/>
</dbReference>
<keyword evidence="3 4" id="KW-0687">Ribonucleoprotein</keyword>
<comment type="similarity">
    <text evidence="1 4">Belongs to the universal ribosomal protein uL14 family.</text>
</comment>
<gene>
    <name evidence="5" type="primary">rpl14</name>
</gene>
<keyword evidence="2 4" id="KW-0689">Ribosomal protein</keyword>
<dbReference type="InterPro" id="IPR005745">
    <property type="entry name" value="Ribosomal_uL14_bac-type"/>
</dbReference>
<dbReference type="InterPro" id="IPR000218">
    <property type="entry name" value="Ribosomal_uL14"/>
</dbReference>
<dbReference type="Pfam" id="PF00238">
    <property type="entry name" value="Ribosomal_L14"/>
    <property type="match status" value="1"/>
</dbReference>
<dbReference type="SUPFAM" id="SSF50193">
    <property type="entry name" value="Ribosomal protein L14"/>
    <property type="match status" value="1"/>
</dbReference>
<dbReference type="AlphaFoldDB" id="A0A2U9GI57"/>
<geneLocation type="mitochondrion" evidence="5"/>
<dbReference type="GO" id="GO:0006412">
    <property type="term" value="P:translation"/>
    <property type="evidence" value="ECO:0007669"/>
    <property type="project" value="InterPro"/>
</dbReference>
<dbReference type="HAMAP" id="MF_01367">
    <property type="entry name" value="Ribosomal_uL14"/>
    <property type="match status" value="1"/>
</dbReference>
<dbReference type="GO" id="GO:0022625">
    <property type="term" value="C:cytosolic large ribosomal subunit"/>
    <property type="evidence" value="ECO:0007669"/>
    <property type="project" value="TreeGrafter"/>
</dbReference>
<evidence type="ECO:0000313" key="5">
    <source>
        <dbReference type="EMBL" id="AWQ64147.1"/>
    </source>
</evidence>
<accession>A0A2U9GI57</accession>
<dbReference type="Gene3D" id="2.40.150.20">
    <property type="entry name" value="Ribosomal protein L14"/>
    <property type="match status" value="1"/>
</dbReference>
<evidence type="ECO:0000256" key="4">
    <source>
        <dbReference type="RuleBase" id="RU003949"/>
    </source>
</evidence>
<dbReference type="GeneID" id="36957466"/>
<sequence length="126" mass="14339">MVQQQTILRVSDNSGARFVQCIKVSKGFKRRTASLGDIITVSIKQLRKKARFRSKVKKGEIHKAIILRVKKKIVKLDGSVFWFKNNAVCLLNKKKTPIATRILGSIPRVLKKQNFLKFASISGRFV</sequence>
<dbReference type="NCBIfam" id="TIGR01067">
    <property type="entry name" value="rplN_bact"/>
    <property type="match status" value="1"/>
</dbReference>
<dbReference type="InterPro" id="IPR036853">
    <property type="entry name" value="Ribosomal_uL14_sf"/>
</dbReference>
<evidence type="ECO:0000256" key="1">
    <source>
        <dbReference type="ARBA" id="ARBA00010745"/>
    </source>
</evidence>
<dbReference type="GO" id="GO:0003735">
    <property type="term" value="F:structural constituent of ribosome"/>
    <property type="evidence" value="ECO:0007669"/>
    <property type="project" value="InterPro"/>
</dbReference>
<dbReference type="EMBL" id="MG271847">
    <property type="protein sequence ID" value="AWQ64147.1"/>
    <property type="molecule type" value="Genomic_DNA"/>
</dbReference>
<evidence type="ECO:0000256" key="2">
    <source>
        <dbReference type="ARBA" id="ARBA00022980"/>
    </source>
</evidence>
<dbReference type="PANTHER" id="PTHR11761:SF3">
    <property type="entry name" value="LARGE RIBOSOMAL SUBUNIT PROTEIN UL14M"/>
    <property type="match status" value="1"/>
</dbReference>
<reference evidence="5" key="1">
    <citation type="journal article" date="2018" name="Genome Biol. Evol.">
        <title>Recurrent loss, horizontal transfer, and the obscure origins of mitochondrial introns in diatoms (Bacillariophyta).</title>
        <authorList>
            <person name="Guillory W.X."/>
            <person name="Onyshchenko A."/>
            <person name="Ruck E.C."/>
            <person name="Parks M."/>
            <person name="Nakov T."/>
            <person name="Wickett N.J."/>
            <person name="Alverson A.J."/>
        </authorList>
    </citation>
    <scope>NUCLEOTIDE SEQUENCE</scope>
    <source>
        <strain evidence="5">ECT3802</strain>
    </source>
</reference>
<dbReference type="PANTHER" id="PTHR11761">
    <property type="entry name" value="50S/60S RIBOSOMAL PROTEIN L14/L23"/>
    <property type="match status" value="1"/>
</dbReference>
<keyword evidence="5" id="KW-0496">Mitochondrion</keyword>
<organism evidence="5">
    <name type="scientific">Toxarium undulatum</name>
    <dbReference type="NCBI Taxonomy" id="210620"/>
    <lineage>
        <taxon>Eukaryota</taxon>
        <taxon>Sar</taxon>
        <taxon>Stramenopiles</taxon>
        <taxon>Ochrophyta</taxon>
        <taxon>Bacillariophyta</taxon>
        <taxon>Mediophyceae</taxon>
        <taxon>Toxariales</taxon>
        <taxon>Toxariaceae</taxon>
        <taxon>Toxarium</taxon>
    </lineage>
</organism>
<name>A0A2U9GI57_9STRA</name>
<dbReference type="CDD" id="cd00337">
    <property type="entry name" value="Ribosomal_uL14"/>
    <property type="match status" value="1"/>
</dbReference>
<dbReference type="GO" id="GO:0070180">
    <property type="term" value="F:large ribosomal subunit rRNA binding"/>
    <property type="evidence" value="ECO:0007669"/>
    <property type="project" value="TreeGrafter"/>
</dbReference>
<protein>
    <submittedName>
        <fullName evidence="5">Ribosomal protein L14</fullName>
    </submittedName>
</protein>
<dbReference type="RefSeq" id="YP_009495500.1">
    <property type="nucleotide sequence ID" value="NC_037988.1"/>
</dbReference>